<dbReference type="PANTHER" id="PTHR23048:SF33">
    <property type="entry name" value="MYOSIN LIGHT CHAIN ALKALI"/>
    <property type="match status" value="1"/>
</dbReference>
<evidence type="ECO:0000313" key="7">
    <source>
        <dbReference type="EMBL" id="CAL4161944.1"/>
    </source>
</evidence>
<evidence type="ECO:0000256" key="4">
    <source>
        <dbReference type="ARBA" id="ARBA00023175"/>
    </source>
</evidence>
<keyword evidence="2" id="KW-0677">Repeat</keyword>
<evidence type="ECO:0000256" key="1">
    <source>
        <dbReference type="ARBA" id="ARBA00011445"/>
    </source>
</evidence>
<feature type="non-terminal residue" evidence="7">
    <location>
        <position position="148"/>
    </location>
</feature>
<evidence type="ECO:0000313" key="8">
    <source>
        <dbReference type="Proteomes" id="UP001497623"/>
    </source>
</evidence>
<dbReference type="InterPro" id="IPR011992">
    <property type="entry name" value="EF-hand-dom_pair"/>
</dbReference>
<dbReference type="FunFam" id="1.10.238.10:FF:000003">
    <property type="entry name" value="Calmodulin A"/>
    <property type="match status" value="1"/>
</dbReference>
<protein>
    <recommendedName>
        <fullName evidence="6">EF-hand domain-containing protein</fullName>
    </recommendedName>
</protein>
<keyword evidence="8" id="KW-1185">Reference proteome</keyword>
<reference evidence="7 8" key="1">
    <citation type="submission" date="2024-05" db="EMBL/GenBank/DDBJ databases">
        <authorList>
            <person name="Wallberg A."/>
        </authorList>
    </citation>
    <scope>NUCLEOTIDE SEQUENCE [LARGE SCALE GENOMIC DNA]</scope>
</reference>
<keyword evidence="3" id="KW-0518">Myosin</keyword>
<feature type="domain" description="EF-hand" evidence="6">
    <location>
        <begin position="3"/>
        <end position="38"/>
    </location>
</feature>
<feature type="domain" description="EF-hand" evidence="6">
    <location>
        <begin position="77"/>
        <end position="112"/>
    </location>
</feature>
<evidence type="ECO:0000256" key="2">
    <source>
        <dbReference type="ARBA" id="ARBA00022737"/>
    </source>
</evidence>
<dbReference type="Gene3D" id="1.10.238.10">
    <property type="entry name" value="EF-hand"/>
    <property type="match status" value="2"/>
</dbReference>
<evidence type="ECO:0000256" key="3">
    <source>
        <dbReference type="ARBA" id="ARBA00023123"/>
    </source>
</evidence>
<dbReference type="PANTHER" id="PTHR23048">
    <property type="entry name" value="MYOSIN LIGHT CHAIN 1, 3"/>
    <property type="match status" value="1"/>
</dbReference>
<evidence type="ECO:0000259" key="6">
    <source>
        <dbReference type="PROSITE" id="PS50222"/>
    </source>
</evidence>
<dbReference type="GO" id="GO:0005509">
    <property type="term" value="F:calcium ion binding"/>
    <property type="evidence" value="ECO:0007669"/>
    <property type="project" value="InterPro"/>
</dbReference>
<dbReference type="GO" id="GO:0005859">
    <property type="term" value="C:muscle myosin complex"/>
    <property type="evidence" value="ECO:0007669"/>
    <property type="project" value="TreeGrafter"/>
</dbReference>
<dbReference type="AlphaFoldDB" id="A0AAV2S3H7"/>
<dbReference type="SUPFAM" id="SSF47473">
    <property type="entry name" value="EF-hand"/>
    <property type="match status" value="1"/>
</dbReference>
<name>A0AAV2S3H7_MEGNR</name>
<organism evidence="7 8">
    <name type="scientific">Meganyctiphanes norvegica</name>
    <name type="common">Northern krill</name>
    <name type="synonym">Thysanopoda norvegica</name>
    <dbReference type="NCBI Taxonomy" id="48144"/>
    <lineage>
        <taxon>Eukaryota</taxon>
        <taxon>Metazoa</taxon>
        <taxon>Ecdysozoa</taxon>
        <taxon>Arthropoda</taxon>
        <taxon>Crustacea</taxon>
        <taxon>Multicrustacea</taxon>
        <taxon>Malacostraca</taxon>
        <taxon>Eumalacostraca</taxon>
        <taxon>Eucarida</taxon>
        <taxon>Euphausiacea</taxon>
        <taxon>Euphausiidae</taxon>
        <taxon>Meganyctiphanes</taxon>
    </lineage>
</organism>
<keyword evidence="5" id="KW-0514">Muscle protein</keyword>
<comment type="subunit">
    <text evidence="1">Myosin is a hexamer of 2 heavy chains and 4 light chains.</text>
</comment>
<dbReference type="EMBL" id="CAXKWB010045077">
    <property type="protein sequence ID" value="CAL4161944.1"/>
    <property type="molecule type" value="Genomic_DNA"/>
</dbReference>
<evidence type="ECO:0000256" key="5">
    <source>
        <dbReference type="ARBA" id="ARBA00023179"/>
    </source>
</evidence>
<dbReference type="InterPro" id="IPR002048">
    <property type="entry name" value="EF_hand_dom"/>
</dbReference>
<sequence length="148" mass="17004">MAKDQEKVKFAFDIYDFDGKGEVDCYFIGDLLRACDLNPSMKLISSFDPPERKGMKMMKIADFLPMYSAVKKDKNKGSYEEFIEVLKLYDKQEDGTMMMAELEYILKTLGEAMEKQQVAACLKELAPEEDEEGMIVYDVFLRKLCGKA</sequence>
<dbReference type="Proteomes" id="UP001497623">
    <property type="component" value="Unassembled WGS sequence"/>
</dbReference>
<proteinExistence type="predicted"/>
<gene>
    <name evidence="7" type="ORF">MNOR_LOCUS32706</name>
</gene>
<dbReference type="InterPro" id="IPR050230">
    <property type="entry name" value="CALM/Myosin/TropC-like"/>
</dbReference>
<dbReference type="PROSITE" id="PS50222">
    <property type="entry name" value="EF_HAND_2"/>
    <property type="match status" value="2"/>
</dbReference>
<comment type="caution">
    <text evidence="7">The sequence shown here is derived from an EMBL/GenBank/DDBJ whole genome shotgun (WGS) entry which is preliminary data.</text>
</comment>
<accession>A0AAV2S3H7</accession>
<keyword evidence="4" id="KW-0505">Motor protein</keyword>